<accession>A0ABY3RNM9</accession>
<dbReference type="InterPro" id="IPR039538">
    <property type="entry name" value="BetI_C"/>
</dbReference>
<dbReference type="InterPro" id="IPR009057">
    <property type="entry name" value="Homeodomain-like_sf"/>
</dbReference>
<dbReference type="PANTHER" id="PTHR30055">
    <property type="entry name" value="HTH-TYPE TRANSCRIPTIONAL REGULATOR RUTR"/>
    <property type="match status" value="1"/>
</dbReference>
<evidence type="ECO:0000256" key="5">
    <source>
        <dbReference type="PROSITE-ProRule" id="PRU00335"/>
    </source>
</evidence>
<gene>
    <name evidence="7" type="ORF">K8F61_11745</name>
</gene>
<dbReference type="Pfam" id="PF13977">
    <property type="entry name" value="TetR_C_6"/>
    <property type="match status" value="1"/>
</dbReference>
<name>A0ABY3RNM9_9MICO</name>
<reference evidence="7 8" key="1">
    <citation type="submission" date="2023-01" db="EMBL/GenBank/DDBJ databases">
        <title>Characterization of estradiol degrading bacteria Microbacterium sp. MZT7 and reveal degrading genes through genome analysis.</title>
        <authorList>
            <person name="Hao P."/>
            <person name="Gao Y."/>
        </authorList>
    </citation>
    <scope>NUCLEOTIDE SEQUENCE [LARGE SCALE GENOMIC DNA]</scope>
    <source>
        <strain evidence="7 8">MZT7</strain>
    </source>
</reference>
<organism evidence="7 8">
    <name type="scientific">Microbacterium resistens</name>
    <dbReference type="NCBI Taxonomy" id="156977"/>
    <lineage>
        <taxon>Bacteria</taxon>
        <taxon>Bacillati</taxon>
        <taxon>Actinomycetota</taxon>
        <taxon>Actinomycetes</taxon>
        <taxon>Micrococcales</taxon>
        <taxon>Microbacteriaceae</taxon>
        <taxon>Microbacterium</taxon>
    </lineage>
</organism>
<evidence type="ECO:0000256" key="4">
    <source>
        <dbReference type="ARBA" id="ARBA00023163"/>
    </source>
</evidence>
<dbReference type="Gene3D" id="1.10.357.10">
    <property type="entry name" value="Tetracycline Repressor, domain 2"/>
    <property type="match status" value="1"/>
</dbReference>
<evidence type="ECO:0000259" key="6">
    <source>
        <dbReference type="PROSITE" id="PS50977"/>
    </source>
</evidence>
<feature type="domain" description="HTH tetR-type" evidence="6">
    <location>
        <begin position="5"/>
        <end position="65"/>
    </location>
</feature>
<dbReference type="PRINTS" id="PR00455">
    <property type="entry name" value="HTHTETR"/>
</dbReference>
<dbReference type="Pfam" id="PF00440">
    <property type="entry name" value="TetR_N"/>
    <property type="match status" value="1"/>
</dbReference>
<dbReference type="EMBL" id="CP082781">
    <property type="protein sequence ID" value="UGS25356.1"/>
    <property type="molecule type" value="Genomic_DNA"/>
</dbReference>
<evidence type="ECO:0000313" key="8">
    <source>
        <dbReference type="Proteomes" id="UP001199642"/>
    </source>
</evidence>
<keyword evidence="2" id="KW-0805">Transcription regulation</keyword>
<dbReference type="SUPFAM" id="SSF46689">
    <property type="entry name" value="Homeodomain-like"/>
    <property type="match status" value="1"/>
</dbReference>
<evidence type="ECO:0000313" key="7">
    <source>
        <dbReference type="EMBL" id="UGS25356.1"/>
    </source>
</evidence>
<evidence type="ECO:0000256" key="2">
    <source>
        <dbReference type="ARBA" id="ARBA00023015"/>
    </source>
</evidence>
<dbReference type="SUPFAM" id="SSF48498">
    <property type="entry name" value="Tetracyclin repressor-like, C-terminal domain"/>
    <property type="match status" value="1"/>
</dbReference>
<evidence type="ECO:0000256" key="3">
    <source>
        <dbReference type="ARBA" id="ARBA00023125"/>
    </source>
</evidence>
<keyword evidence="3 5" id="KW-0238">DNA-binding</keyword>
<dbReference type="PROSITE" id="PS50977">
    <property type="entry name" value="HTH_TETR_2"/>
    <property type="match status" value="1"/>
</dbReference>
<feature type="DNA-binding region" description="H-T-H motif" evidence="5">
    <location>
        <begin position="28"/>
        <end position="47"/>
    </location>
</feature>
<keyword evidence="1" id="KW-0678">Repressor</keyword>
<dbReference type="InterPro" id="IPR036271">
    <property type="entry name" value="Tet_transcr_reg_TetR-rel_C_sf"/>
</dbReference>
<dbReference type="InterPro" id="IPR050109">
    <property type="entry name" value="HTH-type_TetR-like_transc_reg"/>
</dbReference>
<dbReference type="InterPro" id="IPR001647">
    <property type="entry name" value="HTH_TetR"/>
</dbReference>
<evidence type="ECO:0000256" key="1">
    <source>
        <dbReference type="ARBA" id="ARBA00022491"/>
    </source>
</evidence>
<dbReference type="PANTHER" id="PTHR30055:SF238">
    <property type="entry name" value="MYCOFACTOCIN BIOSYNTHESIS TRANSCRIPTIONAL REGULATOR MFTR-RELATED"/>
    <property type="match status" value="1"/>
</dbReference>
<dbReference type="Proteomes" id="UP001199642">
    <property type="component" value="Chromosome"/>
</dbReference>
<proteinExistence type="predicted"/>
<protein>
    <submittedName>
        <fullName evidence="7">TetR/AcrR family transcriptional regulator</fullName>
    </submittedName>
</protein>
<keyword evidence="4" id="KW-0804">Transcription</keyword>
<dbReference type="RefSeq" id="WP_067245282.1">
    <property type="nucleotide sequence ID" value="NZ_CP082781.1"/>
</dbReference>
<keyword evidence="8" id="KW-1185">Reference proteome</keyword>
<sequence length="196" mass="21164">MSESASRRDRILAAASSLIAQKGLQALRMSEVATTADVTPHLLAYHFPSKQALLTAALEHAARRAPSTNLLHRTPGVAARETLRTALLAEFDERSSVRELNLVWNEVAALPNAQDALHAQLRAVTEDWNDQVMIGVLRCIAEGSMRSDLAPESLAAMLTAMVEGLSQRWLAGVLDVAEAREALDHLLTAFQAPAPA</sequence>